<keyword evidence="2" id="KW-1185">Reference proteome</keyword>
<organism evidence="1 2">
    <name type="scientific">Dictyobacter alpinus</name>
    <dbReference type="NCBI Taxonomy" id="2014873"/>
    <lineage>
        <taxon>Bacteria</taxon>
        <taxon>Bacillati</taxon>
        <taxon>Chloroflexota</taxon>
        <taxon>Ktedonobacteria</taxon>
        <taxon>Ktedonobacterales</taxon>
        <taxon>Dictyobacteraceae</taxon>
        <taxon>Dictyobacter</taxon>
    </lineage>
</organism>
<accession>A0A402BKY9</accession>
<dbReference type="OrthoDB" id="518228at2"/>
<dbReference type="Proteomes" id="UP000287171">
    <property type="component" value="Unassembled WGS sequence"/>
</dbReference>
<dbReference type="EMBL" id="BIFT01000003">
    <property type="protein sequence ID" value="GCE31989.1"/>
    <property type="molecule type" value="Genomic_DNA"/>
</dbReference>
<dbReference type="AlphaFoldDB" id="A0A402BKY9"/>
<reference evidence="2" key="1">
    <citation type="submission" date="2018-12" db="EMBL/GenBank/DDBJ databases">
        <title>Tengunoibacter tsumagoiensis gen. nov., sp. nov., Dictyobacter kobayashii sp. nov., D. alpinus sp. nov., and D. joshuensis sp. nov. and description of Dictyobacteraceae fam. nov. within the order Ktedonobacterales isolated from Tengu-no-mugimeshi.</title>
        <authorList>
            <person name="Wang C.M."/>
            <person name="Zheng Y."/>
            <person name="Sakai Y."/>
            <person name="Toyoda A."/>
            <person name="Minakuchi Y."/>
            <person name="Abe K."/>
            <person name="Yokota A."/>
            <person name="Yabe S."/>
        </authorList>
    </citation>
    <scope>NUCLEOTIDE SEQUENCE [LARGE SCALE GENOMIC DNA]</scope>
    <source>
        <strain evidence="2">Uno16</strain>
    </source>
</reference>
<protein>
    <submittedName>
        <fullName evidence="1">Uncharacterized protein</fullName>
    </submittedName>
</protein>
<name>A0A402BKY9_9CHLR</name>
<evidence type="ECO:0000313" key="2">
    <source>
        <dbReference type="Proteomes" id="UP000287171"/>
    </source>
</evidence>
<comment type="caution">
    <text evidence="1">The sequence shown here is derived from an EMBL/GenBank/DDBJ whole genome shotgun (WGS) entry which is preliminary data.</text>
</comment>
<proteinExistence type="predicted"/>
<dbReference type="Gene3D" id="3.40.91.30">
    <property type="match status" value="1"/>
</dbReference>
<gene>
    <name evidence="1" type="ORF">KDA_74730</name>
</gene>
<sequence>MSIAAKPTTYGQYTFRSQLEARWAFFFDMLGIRYRYEPKLFCLHSALYYRPDFWLIDHHCFVEVKGEKPEQREKMRLLAQKVRVNVYTFFGDVGIPDSRYCRGAFVDYGDDYYYVLNRASDPVRIRYPLVRPGQLPPREHPHLLNAYGRWGQDYGWCECQNCGMVVIATSNPTIHWQCACPEPLSAPHVMDSPRLQAAYRAANQSHFTPVISQPTLAVEVKAS</sequence>
<dbReference type="RefSeq" id="WP_126632008.1">
    <property type="nucleotide sequence ID" value="NZ_BIFT01000003.1"/>
</dbReference>
<evidence type="ECO:0000313" key="1">
    <source>
        <dbReference type="EMBL" id="GCE31989.1"/>
    </source>
</evidence>